<organism evidence="1 2">
    <name type="scientific">Thermoflexibacter ruber</name>
    <dbReference type="NCBI Taxonomy" id="1003"/>
    <lineage>
        <taxon>Bacteria</taxon>
        <taxon>Pseudomonadati</taxon>
        <taxon>Bacteroidota</taxon>
        <taxon>Cytophagia</taxon>
        <taxon>Cytophagales</taxon>
        <taxon>Thermoflexibacteraceae</taxon>
        <taxon>Thermoflexibacter</taxon>
    </lineage>
</organism>
<keyword evidence="2" id="KW-1185">Reference proteome</keyword>
<reference evidence="1 2" key="1">
    <citation type="submission" date="2016-10" db="EMBL/GenBank/DDBJ databases">
        <authorList>
            <person name="de Groot N.N."/>
        </authorList>
    </citation>
    <scope>NUCLEOTIDE SEQUENCE [LARGE SCALE GENOMIC DNA]</scope>
    <source>
        <strain>GEY</strain>
        <strain evidence="2">DSM 9560</strain>
    </source>
</reference>
<protein>
    <submittedName>
        <fullName evidence="1">Uncharacterized protein</fullName>
    </submittedName>
</protein>
<proteinExistence type="predicted"/>
<dbReference type="STRING" id="1003.SAMN04488541_100812"/>
<dbReference type="SUPFAM" id="SSF52540">
    <property type="entry name" value="P-loop containing nucleoside triphosphate hydrolases"/>
    <property type="match status" value="1"/>
</dbReference>
<dbReference type="InterPro" id="IPR027417">
    <property type="entry name" value="P-loop_NTPase"/>
</dbReference>
<accession>A0A1I2DTW7</accession>
<gene>
    <name evidence="1" type="ORF">SAMN04488541_100812</name>
</gene>
<evidence type="ECO:0000313" key="1">
    <source>
        <dbReference type="EMBL" id="SFE84124.1"/>
    </source>
</evidence>
<dbReference type="Proteomes" id="UP000199513">
    <property type="component" value="Unassembled WGS sequence"/>
</dbReference>
<sequence>MFSLLKKLFSSPPIIPEKVWAMKAYKYQGLYQDILQAHKNGEKVLIFTQFEKTLEEVCFVLEQKKLNFYRFSKGEEVAILNFNQLAIFQANALQKNTVKDLQKLLHQAPVQLFIIEHHPLRTNDEELIATLREIAPQSQPVFYTSLEDAVLAQFATDNLKQLLHKLGMKPEESFQHKLISNAIIKAQEKLASEAKGNRLTYSAEEWFNVNL</sequence>
<evidence type="ECO:0000313" key="2">
    <source>
        <dbReference type="Proteomes" id="UP000199513"/>
    </source>
</evidence>
<dbReference type="Gene3D" id="3.40.50.300">
    <property type="entry name" value="P-loop containing nucleotide triphosphate hydrolases"/>
    <property type="match status" value="2"/>
</dbReference>
<dbReference type="AlphaFoldDB" id="A0A1I2DTW7"/>
<name>A0A1I2DTW7_9BACT</name>
<dbReference type="EMBL" id="FONY01000008">
    <property type="protein sequence ID" value="SFE84124.1"/>
    <property type="molecule type" value="Genomic_DNA"/>
</dbReference>
<dbReference type="RefSeq" id="WP_091541717.1">
    <property type="nucleotide sequence ID" value="NZ_FONY01000008.1"/>
</dbReference>